<evidence type="ECO:0000313" key="4">
    <source>
        <dbReference type="Proteomes" id="UP001642260"/>
    </source>
</evidence>
<dbReference type="InterPro" id="IPR013094">
    <property type="entry name" value="AB_hydrolase_3"/>
</dbReference>
<protein>
    <recommendedName>
        <fullName evidence="2">Alpha/beta hydrolase fold-3 domain-containing protein</fullName>
    </recommendedName>
</protein>
<dbReference type="PANTHER" id="PTHR23024:SF546">
    <property type="entry name" value="CARBOXYLESTERASE 120-RELATED"/>
    <property type="match status" value="1"/>
</dbReference>
<dbReference type="AlphaFoldDB" id="A0ABC8KRN1"/>
<accession>A0ABC8KRN1</accession>
<dbReference type="InterPro" id="IPR029058">
    <property type="entry name" value="AB_hydrolase_fold"/>
</dbReference>
<dbReference type="Pfam" id="PF07859">
    <property type="entry name" value="Abhydrolase_3"/>
    <property type="match status" value="1"/>
</dbReference>
<dbReference type="InterPro" id="IPR050466">
    <property type="entry name" value="Carboxylest/Gibb_receptor"/>
</dbReference>
<gene>
    <name evidence="3" type="ORF">ERUC_LOCUS27270</name>
</gene>
<keyword evidence="4" id="KW-1185">Reference proteome</keyword>
<evidence type="ECO:0000259" key="2">
    <source>
        <dbReference type="Pfam" id="PF07859"/>
    </source>
</evidence>
<dbReference type="SUPFAM" id="SSF53474">
    <property type="entry name" value="alpha/beta-Hydrolases"/>
    <property type="match status" value="1"/>
</dbReference>
<sequence>MSESFQVSDPCARLGIVMNQDGTITRDQTRLPRVPASPVAVVSKDIVVNHSNSTWMRLYVPTTALNVVVSTRKLPLVVYFHGGAFINHSVDFKPNHEFCNHLARECNVVVASASYRLAPEFKLPTAYLDGVHALKWLRHSEDVWIRSYADLSNVFLMGSNSGGNLAYNAALRSTSEYLTPLFIRGLILQRPFFGGQKRCVSELRHENDQAVGDLCWKLCLPDGADRDHKYSNPRVGNDMEIIRQRGWKAMVIGEGEVKGGVWIDRQRDVVKLMKEKGVDVVERFTDEGNVFASITSFIYSSAPLWSF</sequence>
<reference evidence="3 4" key="1">
    <citation type="submission" date="2022-03" db="EMBL/GenBank/DDBJ databases">
        <authorList>
            <person name="Macdonald S."/>
            <person name="Ahmed S."/>
            <person name="Newling K."/>
        </authorList>
    </citation>
    <scope>NUCLEOTIDE SEQUENCE [LARGE SCALE GENOMIC DNA]</scope>
</reference>
<evidence type="ECO:0000313" key="3">
    <source>
        <dbReference type="EMBL" id="CAH8361514.1"/>
    </source>
</evidence>
<evidence type="ECO:0000256" key="1">
    <source>
        <dbReference type="ARBA" id="ARBA00010515"/>
    </source>
</evidence>
<feature type="domain" description="Alpha/beta hydrolase fold-3" evidence="2">
    <location>
        <begin position="77"/>
        <end position="281"/>
    </location>
</feature>
<comment type="similarity">
    <text evidence="1">Belongs to the 'GDXG' lipolytic enzyme family.</text>
</comment>
<dbReference type="EMBL" id="CAKOAT010309599">
    <property type="protein sequence ID" value="CAH8361514.1"/>
    <property type="molecule type" value="Genomic_DNA"/>
</dbReference>
<dbReference type="Gene3D" id="3.40.50.1820">
    <property type="entry name" value="alpha/beta hydrolase"/>
    <property type="match status" value="1"/>
</dbReference>
<organism evidence="3 4">
    <name type="scientific">Eruca vesicaria subsp. sativa</name>
    <name type="common">Garden rocket</name>
    <name type="synonym">Eruca sativa</name>
    <dbReference type="NCBI Taxonomy" id="29727"/>
    <lineage>
        <taxon>Eukaryota</taxon>
        <taxon>Viridiplantae</taxon>
        <taxon>Streptophyta</taxon>
        <taxon>Embryophyta</taxon>
        <taxon>Tracheophyta</taxon>
        <taxon>Spermatophyta</taxon>
        <taxon>Magnoliopsida</taxon>
        <taxon>eudicotyledons</taxon>
        <taxon>Gunneridae</taxon>
        <taxon>Pentapetalae</taxon>
        <taxon>rosids</taxon>
        <taxon>malvids</taxon>
        <taxon>Brassicales</taxon>
        <taxon>Brassicaceae</taxon>
        <taxon>Brassiceae</taxon>
        <taxon>Eruca</taxon>
    </lineage>
</organism>
<name>A0ABC8KRN1_ERUVS</name>
<proteinExistence type="inferred from homology"/>
<dbReference type="Proteomes" id="UP001642260">
    <property type="component" value="Unassembled WGS sequence"/>
</dbReference>
<dbReference type="PANTHER" id="PTHR23024">
    <property type="entry name" value="ARYLACETAMIDE DEACETYLASE"/>
    <property type="match status" value="1"/>
</dbReference>
<comment type="caution">
    <text evidence="3">The sequence shown here is derived from an EMBL/GenBank/DDBJ whole genome shotgun (WGS) entry which is preliminary data.</text>
</comment>